<sequence>MDVLSTVSTRRTPQSQKADPRQVKNAAGGYVFQADDWTRLHRFLTLGTTGGTYYTSAEDLTRDSAEVVIRLAATDPVTLVQKIVEVSEAGRAPKQNPALFALAIAAAAENVDGRRAAAAALPRVARTATHLYLFTKYMEQFRGWGPAMKRAVSSWYLDKPVDRLAYQLVKYRQRDGWTHRDMLRLSGPRTADPARRMAFNWAVGKGLNDYNWKQPLLTPEQLKAGERNPALPKLPDVELADGHPLAIIADYEAAQRATTTKEWLAIIRRGNGLPWEAFPDKALTEPVIWEALIEHGLPQTALMRQLPRLTRLGVLNGQLASRVAAQLQDTDRLRKGRVHPINVLVAQRTYASGRSARGESTWTPNRHIVDALDAAFYSAYGAVEPSGKRTLLALDISGSMGAAISGMPLTCREAAAALALVIANVESSHDIIGFTAGSRGSFNAPGITELDISPRRRLDDVCRYTRDLPMGATDCALPMVWAKAQKRSYDAIVILTDNETWYGGIHPHQALTEYRNKLGLDTSLMVVAMTGGRQTIADPTDWRQLDVSGFDSAVPQLISDFARGDL</sequence>
<dbReference type="Proteomes" id="UP000190074">
    <property type="component" value="Unassembled WGS sequence"/>
</dbReference>
<keyword evidence="5" id="KW-0694">RNA-binding</keyword>
<dbReference type="Pfam" id="PF05731">
    <property type="entry name" value="TROVE"/>
    <property type="match status" value="1"/>
</dbReference>
<comment type="similarity">
    <text evidence="2">Belongs to the Ro 60 kDa family.</text>
</comment>
<dbReference type="RefSeq" id="WP_079626568.1">
    <property type="nucleotide sequence ID" value="NZ_FVGW01000002.1"/>
</dbReference>
<evidence type="ECO:0000259" key="8">
    <source>
        <dbReference type="PROSITE" id="PS50988"/>
    </source>
</evidence>
<gene>
    <name evidence="9" type="primary">rsr</name>
    <name evidence="9" type="ORF">SAMEA2259716_01802</name>
</gene>
<evidence type="ECO:0000256" key="3">
    <source>
        <dbReference type="ARBA" id="ARBA00022490"/>
    </source>
</evidence>
<proteinExistence type="inferred from homology"/>
<dbReference type="SUPFAM" id="SSF53300">
    <property type="entry name" value="vWA-like"/>
    <property type="match status" value="1"/>
</dbReference>
<dbReference type="PANTHER" id="PTHR14202:SF0">
    <property type="entry name" value="RNA-BINDING PROTEIN RO60"/>
    <property type="match status" value="1"/>
</dbReference>
<dbReference type="AlphaFoldDB" id="A0A1U2AD23"/>
<comment type="subcellular location">
    <subcellularLocation>
        <location evidence="1">Cytoplasm</location>
    </subcellularLocation>
</comment>
<evidence type="ECO:0000256" key="2">
    <source>
        <dbReference type="ARBA" id="ARBA00007814"/>
    </source>
</evidence>
<dbReference type="InterPro" id="IPR040322">
    <property type="entry name" value="TROVE2"/>
</dbReference>
<dbReference type="InterPro" id="IPR056800">
    <property type="entry name" value="vWA_Ro60"/>
</dbReference>
<keyword evidence="4" id="KW-0479">Metal-binding</keyword>
<keyword evidence="3" id="KW-0963">Cytoplasm</keyword>
<dbReference type="InterPro" id="IPR036465">
    <property type="entry name" value="vWFA_dom_sf"/>
</dbReference>
<evidence type="ECO:0000256" key="7">
    <source>
        <dbReference type="SAM" id="MobiDB-lite"/>
    </source>
</evidence>
<dbReference type="GO" id="GO:0005737">
    <property type="term" value="C:cytoplasm"/>
    <property type="evidence" value="ECO:0007669"/>
    <property type="project" value="UniProtKB-SubCell"/>
</dbReference>
<evidence type="ECO:0000256" key="5">
    <source>
        <dbReference type="ARBA" id="ARBA00022884"/>
    </source>
</evidence>
<name>A0A1U2AD23_9MYCO</name>
<dbReference type="InterPro" id="IPR008858">
    <property type="entry name" value="TROVE_dom"/>
</dbReference>
<dbReference type="GO" id="GO:0003723">
    <property type="term" value="F:RNA binding"/>
    <property type="evidence" value="ECO:0007669"/>
    <property type="project" value="UniProtKB-KW"/>
</dbReference>
<dbReference type="PANTHER" id="PTHR14202">
    <property type="entry name" value="60 KDA RIBONUCLEOPROTEIN SSA/RO"/>
    <property type="match status" value="1"/>
</dbReference>
<organism evidence="9 10">
    <name type="scientific">Mycobacteroides abscessus subsp. massiliense</name>
    <dbReference type="NCBI Taxonomy" id="1962118"/>
    <lineage>
        <taxon>Bacteria</taxon>
        <taxon>Bacillati</taxon>
        <taxon>Actinomycetota</taxon>
        <taxon>Actinomycetes</taxon>
        <taxon>Mycobacteriales</taxon>
        <taxon>Mycobacteriaceae</taxon>
        <taxon>Mycobacteroides</taxon>
        <taxon>Mycobacteroides abscessus</taxon>
    </lineage>
</organism>
<evidence type="ECO:0000256" key="4">
    <source>
        <dbReference type="ARBA" id="ARBA00022723"/>
    </source>
</evidence>
<keyword evidence="6" id="KW-0687">Ribonucleoprotein</keyword>
<feature type="region of interest" description="Disordered" evidence="7">
    <location>
        <begin position="1"/>
        <end position="23"/>
    </location>
</feature>
<evidence type="ECO:0000256" key="1">
    <source>
        <dbReference type="ARBA" id="ARBA00004496"/>
    </source>
</evidence>
<dbReference type="PROSITE" id="PS50988">
    <property type="entry name" value="TROVE"/>
    <property type="match status" value="1"/>
</dbReference>
<dbReference type="EMBL" id="FVGW01000002">
    <property type="protein sequence ID" value="SKL83815.1"/>
    <property type="molecule type" value="Genomic_DNA"/>
</dbReference>
<evidence type="ECO:0000256" key="6">
    <source>
        <dbReference type="ARBA" id="ARBA00023274"/>
    </source>
</evidence>
<feature type="domain" description="TROVE" evidence="8">
    <location>
        <begin position="23"/>
        <end position="388"/>
    </location>
</feature>
<dbReference type="Gene3D" id="3.40.50.410">
    <property type="entry name" value="von Willebrand factor, type A domain"/>
    <property type="match status" value="2"/>
</dbReference>
<evidence type="ECO:0000313" key="10">
    <source>
        <dbReference type="Proteomes" id="UP000190074"/>
    </source>
</evidence>
<accession>A0A1U2AD23</accession>
<dbReference type="GO" id="GO:0046872">
    <property type="term" value="F:metal ion binding"/>
    <property type="evidence" value="ECO:0007669"/>
    <property type="project" value="UniProtKB-KW"/>
</dbReference>
<dbReference type="SUPFAM" id="SSF140864">
    <property type="entry name" value="TROVE domain-like"/>
    <property type="match status" value="1"/>
</dbReference>
<reference evidence="9 10" key="1">
    <citation type="submission" date="2016-11" db="EMBL/GenBank/DDBJ databases">
        <authorList>
            <consortium name="Pathogen Informatics"/>
        </authorList>
    </citation>
    <scope>NUCLEOTIDE SEQUENCE [LARGE SCALE GENOMIC DNA]</scope>
    <source>
        <strain evidence="9 10">911</strain>
    </source>
</reference>
<dbReference type="GO" id="GO:1990904">
    <property type="term" value="C:ribonucleoprotein complex"/>
    <property type="evidence" value="ECO:0007669"/>
    <property type="project" value="UniProtKB-KW"/>
</dbReference>
<dbReference type="Pfam" id="PF25045">
    <property type="entry name" value="vWA_Ro60"/>
    <property type="match status" value="1"/>
</dbReference>
<feature type="compositionally biased region" description="Polar residues" evidence="7">
    <location>
        <begin position="1"/>
        <end position="17"/>
    </location>
</feature>
<dbReference type="InterPro" id="IPR037214">
    <property type="entry name" value="TROVE_dom_sf"/>
</dbReference>
<evidence type="ECO:0000313" key="9">
    <source>
        <dbReference type="EMBL" id="SKL83815.1"/>
    </source>
</evidence>
<protein>
    <submittedName>
        <fullName evidence="9">TROVE domain-containing protein</fullName>
    </submittedName>
</protein>